<proteinExistence type="predicted"/>
<feature type="domain" description="GAF" evidence="1">
    <location>
        <begin position="68"/>
        <end position="181"/>
    </location>
</feature>
<organism evidence="2 3">
    <name type="scientific">Calothrix parietina FACHB-288</name>
    <dbReference type="NCBI Taxonomy" id="2692896"/>
    <lineage>
        <taxon>Bacteria</taxon>
        <taxon>Bacillati</taxon>
        <taxon>Cyanobacteriota</taxon>
        <taxon>Cyanophyceae</taxon>
        <taxon>Nostocales</taxon>
        <taxon>Calotrichaceae</taxon>
        <taxon>Calothrix</taxon>
    </lineage>
</organism>
<evidence type="ECO:0000313" key="3">
    <source>
        <dbReference type="Proteomes" id="UP000658514"/>
    </source>
</evidence>
<reference evidence="2 3" key="1">
    <citation type="journal article" date="2020" name="ISME J.">
        <title>Comparative genomics reveals insights into cyanobacterial evolution and habitat adaptation.</title>
        <authorList>
            <person name="Chen M.Y."/>
            <person name="Teng W.K."/>
            <person name="Zhao L."/>
            <person name="Hu C.X."/>
            <person name="Zhou Y.K."/>
            <person name="Han B.P."/>
            <person name="Song L.R."/>
            <person name="Shu W.S."/>
        </authorList>
    </citation>
    <scope>NUCLEOTIDE SEQUENCE [LARGE SCALE GENOMIC DNA]</scope>
    <source>
        <strain evidence="2 3">FACHB-288</strain>
    </source>
</reference>
<name>A0ABR8A3S4_9CYAN</name>
<keyword evidence="3" id="KW-1185">Reference proteome</keyword>
<accession>A0ABR8A3S4</accession>
<sequence>MSSLTNNAFEAGRIYKSTGAIPVNLLRSPIYHAWERSHLQGSNPYALQAEKLSIIDTERLVGQNSALIKAARPYFRILSQAAGSERHAVMLGDRNAIVLDVVGDEQTVHGPEPFPGPGSLLSESVAGANGIGTSLAAADYIEIVAAEHFIEGFHSFTCQGIPLRNDKQEIIGVFSISLRRADAGQRLKEILKCASHGIEAEFVVAKLEQDVRRILTAHHEDYQPIEELRQDIIQAHQAARLKMEIGSRMVANNRLDYAMQILQQADNSIQIFRRRAEVWQSLASLELGTVQPMCLTDSIRDLVDLLSTEISIRKLEVITYWQEEPIHVLADSRSLLRQLFRYFLQIFEIVGKAGRVKVVVNILDSGFVQVSFIPNDRLNLDQLESGKYTFSLPLANYKL</sequence>
<gene>
    <name evidence="2" type="ORF">H6G24_03735</name>
</gene>
<dbReference type="Gene3D" id="3.30.450.40">
    <property type="match status" value="1"/>
</dbReference>
<evidence type="ECO:0000259" key="1">
    <source>
        <dbReference type="Pfam" id="PF01590"/>
    </source>
</evidence>
<dbReference type="RefSeq" id="WP_190538645.1">
    <property type="nucleotide sequence ID" value="NZ_CAWPNO010000073.1"/>
</dbReference>
<dbReference type="InterPro" id="IPR003018">
    <property type="entry name" value="GAF"/>
</dbReference>
<dbReference type="InterPro" id="IPR029016">
    <property type="entry name" value="GAF-like_dom_sf"/>
</dbReference>
<dbReference type="Proteomes" id="UP000658514">
    <property type="component" value="Unassembled WGS sequence"/>
</dbReference>
<evidence type="ECO:0000313" key="2">
    <source>
        <dbReference type="EMBL" id="MBD2194607.1"/>
    </source>
</evidence>
<dbReference type="Pfam" id="PF01590">
    <property type="entry name" value="GAF"/>
    <property type="match status" value="1"/>
</dbReference>
<comment type="caution">
    <text evidence="2">The sequence shown here is derived from an EMBL/GenBank/DDBJ whole genome shotgun (WGS) entry which is preliminary data.</text>
</comment>
<dbReference type="EMBL" id="JACJQH010000004">
    <property type="protein sequence ID" value="MBD2194607.1"/>
    <property type="molecule type" value="Genomic_DNA"/>
</dbReference>
<protein>
    <submittedName>
        <fullName evidence="2">Sigma-54-dependent Fis family transcriptional regulator</fullName>
    </submittedName>
</protein>